<reference evidence="1" key="2">
    <citation type="submission" date="2022-06" db="UniProtKB">
        <authorList>
            <consortium name="EnsemblMetazoa"/>
        </authorList>
    </citation>
    <scope>IDENTIFICATION</scope>
</reference>
<dbReference type="EnsemblMetazoa" id="OVOC4685.1">
    <property type="protein sequence ID" value="OVOC4685.1"/>
    <property type="gene ID" value="WBGene00241494"/>
</dbReference>
<name>A0A8R1XVP6_ONCVO</name>
<dbReference type="Proteomes" id="UP000024404">
    <property type="component" value="Unassembled WGS sequence"/>
</dbReference>
<organism evidence="1 2">
    <name type="scientific">Onchocerca volvulus</name>
    <dbReference type="NCBI Taxonomy" id="6282"/>
    <lineage>
        <taxon>Eukaryota</taxon>
        <taxon>Metazoa</taxon>
        <taxon>Ecdysozoa</taxon>
        <taxon>Nematoda</taxon>
        <taxon>Chromadorea</taxon>
        <taxon>Rhabditida</taxon>
        <taxon>Spirurina</taxon>
        <taxon>Spiruromorpha</taxon>
        <taxon>Filarioidea</taxon>
        <taxon>Onchocercidae</taxon>
        <taxon>Onchocerca</taxon>
    </lineage>
</organism>
<proteinExistence type="predicted"/>
<dbReference type="EMBL" id="CMVM020000142">
    <property type="status" value="NOT_ANNOTATED_CDS"/>
    <property type="molecule type" value="Genomic_DNA"/>
</dbReference>
<dbReference type="AlphaFoldDB" id="A0A8R1XVP6"/>
<evidence type="ECO:0000313" key="1">
    <source>
        <dbReference type="EnsemblMetazoa" id="OVOC4685.1"/>
    </source>
</evidence>
<reference evidence="2" key="1">
    <citation type="submission" date="2013-10" db="EMBL/GenBank/DDBJ databases">
        <title>Genome sequencing of Onchocerca volvulus.</title>
        <authorList>
            <person name="Cotton J."/>
            <person name="Tsai J."/>
            <person name="Stanley E."/>
            <person name="Tracey A."/>
            <person name="Holroyd N."/>
            <person name="Lustigman S."/>
            <person name="Berriman M."/>
        </authorList>
    </citation>
    <scope>NUCLEOTIDE SEQUENCE</scope>
</reference>
<accession>A0A8R1XVP6</accession>
<sequence length="72" mass="8472">METELKVVETENLEEFRVKNQLFFRVSLAIKLRHSNSGVTIESFINTATEKSRDRFRQQKIEKLTQSTVPED</sequence>
<keyword evidence="2" id="KW-1185">Reference proteome</keyword>
<evidence type="ECO:0000313" key="2">
    <source>
        <dbReference type="Proteomes" id="UP000024404"/>
    </source>
</evidence>
<protein>
    <submittedName>
        <fullName evidence="1">Uncharacterized protein</fullName>
    </submittedName>
</protein>